<keyword evidence="3 11" id="KW-0813">Transport</keyword>
<evidence type="ECO:0000256" key="6">
    <source>
        <dbReference type="ARBA" id="ARBA00022692"/>
    </source>
</evidence>
<keyword evidence="8 11" id="KW-0406">Ion transport</keyword>
<keyword evidence="10 11" id="KW-0170">Cobalt</keyword>
<comment type="pathway">
    <text evidence="11">Cofactor biosynthesis; adenosylcobalamin biosynthesis.</text>
</comment>
<evidence type="ECO:0000256" key="9">
    <source>
        <dbReference type="ARBA" id="ARBA00023136"/>
    </source>
</evidence>
<feature type="transmembrane region" description="Helical" evidence="11">
    <location>
        <begin position="64"/>
        <end position="82"/>
    </location>
</feature>
<feature type="transmembrane region" description="Helical" evidence="11">
    <location>
        <begin position="160"/>
        <end position="185"/>
    </location>
</feature>
<reference evidence="12 13" key="1">
    <citation type="submission" date="2018-04" db="EMBL/GenBank/DDBJ databases">
        <title>Genomic Encyclopedia of Archaeal and Bacterial Type Strains, Phase II (KMG-II): from individual species to whole genera.</title>
        <authorList>
            <person name="Goeker M."/>
        </authorList>
    </citation>
    <scope>NUCLEOTIDE SEQUENCE [LARGE SCALE GENOMIC DNA]</scope>
    <source>
        <strain evidence="12 13">DSM 28823</strain>
    </source>
</reference>
<evidence type="ECO:0000256" key="1">
    <source>
        <dbReference type="ARBA" id="ARBA00004651"/>
    </source>
</evidence>
<evidence type="ECO:0000256" key="10">
    <source>
        <dbReference type="ARBA" id="ARBA00023285"/>
    </source>
</evidence>
<dbReference type="InterPro" id="IPR018024">
    <property type="entry name" value="CbiM"/>
</dbReference>
<keyword evidence="7 11" id="KW-1133">Transmembrane helix</keyword>
<evidence type="ECO:0000313" key="12">
    <source>
        <dbReference type="EMBL" id="PTN09276.1"/>
    </source>
</evidence>
<comment type="caution">
    <text evidence="12">The sequence shown here is derived from an EMBL/GenBank/DDBJ whole genome shotgun (WGS) entry which is preliminary data.</text>
</comment>
<comment type="subunit">
    <text evidence="11">Forms an energy-coupling factor (ECF) transporter complex composed of an ATP-binding protein (A component, CbiO), a transmembrane protein (T component, CbiQ) and 2 possible substrate-capture proteins (S components, CbiM and CbiN) of unknown stoichimetry.</text>
</comment>
<feature type="transmembrane region" description="Helical" evidence="11">
    <location>
        <begin position="129"/>
        <end position="148"/>
    </location>
</feature>
<dbReference type="PANTHER" id="PTHR43627:SF1">
    <property type="entry name" value="COBALT TRANSPORT PROTEIN CBIM"/>
    <property type="match status" value="1"/>
</dbReference>
<keyword evidence="13" id="KW-1185">Reference proteome</keyword>
<keyword evidence="2 11" id="KW-0171">Cobalt transport</keyword>
<dbReference type="InterPro" id="IPR002751">
    <property type="entry name" value="CbiM/NikMN"/>
</dbReference>
<accession>A0A2T5C3F9</accession>
<dbReference type="AlphaFoldDB" id="A0A2T5C3F9"/>
<evidence type="ECO:0000256" key="8">
    <source>
        <dbReference type="ARBA" id="ARBA00023065"/>
    </source>
</evidence>
<protein>
    <recommendedName>
        <fullName evidence="11">Cobalt transport protein CbiM</fullName>
    </recommendedName>
    <alternativeName>
        <fullName evidence="11">Energy-coupling factor transporter probable substrate-capture protein CbiM</fullName>
        <shortName evidence="11">ECF transporter S component CbiM</shortName>
    </alternativeName>
</protein>
<organism evidence="12 13">
    <name type="scientific">Mangrovibacterium marinum</name>
    <dbReference type="NCBI Taxonomy" id="1639118"/>
    <lineage>
        <taxon>Bacteria</taxon>
        <taxon>Pseudomonadati</taxon>
        <taxon>Bacteroidota</taxon>
        <taxon>Bacteroidia</taxon>
        <taxon>Marinilabiliales</taxon>
        <taxon>Prolixibacteraceae</taxon>
        <taxon>Mangrovibacterium</taxon>
    </lineage>
</organism>
<dbReference type="EMBL" id="QAAD01000005">
    <property type="protein sequence ID" value="PTN09276.1"/>
    <property type="molecule type" value="Genomic_DNA"/>
</dbReference>
<sequence>MNKNTLAYLGLALLLPGVANSMHIAEGFLPASWCIGWWAVYLAVLIAGFSSLKKTIGEHPNAKLLFAAVGAYVFILSSLKLPSVAGSSSHLTGIALGALLFGASSMSVVGLIVLLFQALLLAHGGLTTLGANGFSMAVCGAFSAVWAFRLLKGLKAPQWLAVGSASFVSNLVIYSCTSAQLAVAFADSTASFTSNLIKFLSIFAVTQLPLAAIEAVFTVLAFQYIQRTSNAEIQQLNPNLYETKNTHIPA</sequence>
<evidence type="ECO:0000256" key="7">
    <source>
        <dbReference type="ARBA" id="ARBA00022989"/>
    </source>
</evidence>
<dbReference type="PANTHER" id="PTHR43627">
    <property type="match status" value="1"/>
</dbReference>
<dbReference type="HAMAP" id="MF_01462">
    <property type="entry name" value="CbiM"/>
    <property type="match status" value="1"/>
</dbReference>
<dbReference type="RefSeq" id="WP_211316063.1">
    <property type="nucleotide sequence ID" value="NZ_OY782574.1"/>
</dbReference>
<evidence type="ECO:0000256" key="11">
    <source>
        <dbReference type="HAMAP-Rule" id="MF_01462"/>
    </source>
</evidence>
<evidence type="ECO:0000256" key="5">
    <source>
        <dbReference type="ARBA" id="ARBA00022573"/>
    </source>
</evidence>
<gene>
    <name evidence="11" type="primary">cbiM</name>
    <name evidence="12" type="ORF">C8N47_105116</name>
</gene>
<dbReference type="NCBIfam" id="NF006184">
    <property type="entry name" value="PRK08319.1"/>
    <property type="match status" value="1"/>
</dbReference>
<keyword evidence="4 11" id="KW-1003">Cell membrane</keyword>
<dbReference type="GO" id="GO:0015087">
    <property type="term" value="F:cobalt ion transmembrane transporter activity"/>
    <property type="evidence" value="ECO:0007669"/>
    <property type="project" value="UniProtKB-UniRule"/>
</dbReference>
<dbReference type="Pfam" id="PF01891">
    <property type="entry name" value="CbiM"/>
    <property type="match status" value="1"/>
</dbReference>
<dbReference type="GO" id="GO:0009236">
    <property type="term" value="P:cobalamin biosynthetic process"/>
    <property type="evidence" value="ECO:0007669"/>
    <property type="project" value="UniProtKB-UniRule"/>
</dbReference>
<dbReference type="GO" id="GO:0043190">
    <property type="term" value="C:ATP-binding cassette (ABC) transporter complex"/>
    <property type="evidence" value="ECO:0007669"/>
    <property type="project" value="InterPro"/>
</dbReference>
<dbReference type="NCBIfam" id="TIGR00123">
    <property type="entry name" value="cbiM"/>
    <property type="match status" value="1"/>
</dbReference>
<comment type="similarity">
    <text evidence="11">Belongs to the CbiM family.</text>
</comment>
<dbReference type="UniPathway" id="UPA00148"/>
<name>A0A2T5C3F9_9BACT</name>
<keyword evidence="6 11" id="KW-0812">Transmembrane</keyword>
<comment type="subcellular location">
    <subcellularLocation>
        <location evidence="1 11">Cell membrane</location>
        <topology evidence="1 11">Multi-pass membrane protein</topology>
    </subcellularLocation>
</comment>
<evidence type="ECO:0000256" key="4">
    <source>
        <dbReference type="ARBA" id="ARBA00022475"/>
    </source>
</evidence>
<evidence type="ECO:0000256" key="2">
    <source>
        <dbReference type="ARBA" id="ARBA00022426"/>
    </source>
</evidence>
<feature type="transmembrane region" description="Helical" evidence="11">
    <location>
        <begin position="197"/>
        <end position="225"/>
    </location>
</feature>
<dbReference type="Proteomes" id="UP000243525">
    <property type="component" value="Unassembled WGS sequence"/>
</dbReference>
<feature type="transmembrane region" description="Helical" evidence="11">
    <location>
        <begin position="94"/>
        <end position="122"/>
    </location>
</feature>
<evidence type="ECO:0000313" key="13">
    <source>
        <dbReference type="Proteomes" id="UP000243525"/>
    </source>
</evidence>
<comment type="function">
    <text evidence="11">Part of the energy-coupling factor (ECF) transporter complex CbiMNOQ involved in cobalt import.</text>
</comment>
<keyword evidence="5 11" id="KW-0169">Cobalamin biosynthesis</keyword>
<proteinExistence type="inferred from homology"/>
<dbReference type="Gene3D" id="1.10.1760.20">
    <property type="match status" value="1"/>
</dbReference>
<evidence type="ECO:0000256" key="3">
    <source>
        <dbReference type="ARBA" id="ARBA00022448"/>
    </source>
</evidence>
<keyword evidence="9 11" id="KW-0472">Membrane</keyword>
<feature type="transmembrane region" description="Helical" evidence="11">
    <location>
        <begin position="35"/>
        <end position="52"/>
    </location>
</feature>